<reference evidence="2" key="1">
    <citation type="journal article" date="2023" name="GigaByte">
        <title>Genome assembly of the bearded iris, Iris pallida Lam.</title>
        <authorList>
            <person name="Bruccoleri R.E."/>
            <person name="Oakeley E.J."/>
            <person name="Faust A.M.E."/>
            <person name="Altorfer M."/>
            <person name="Dessus-Babus S."/>
            <person name="Burckhardt D."/>
            <person name="Oertli M."/>
            <person name="Naumann U."/>
            <person name="Petersen F."/>
            <person name="Wong J."/>
        </authorList>
    </citation>
    <scope>NUCLEOTIDE SEQUENCE</scope>
    <source>
        <strain evidence="2">GSM-AAB239-AS_SAM_17_03QT</strain>
    </source>
</reference>
<feature type="region of interest" description="Disordered" evidence="1">
    <location>
        <begin position="33"/>
        <end position="58"/>
    </location>
</feature>
<accession>A0AAX6HG06</accession>
<name>A0AAX6HG06_IRIPA</name>
<keyword evidence="3" id="KW-1185">Reference proteome</keyword>
<dbReference type="EMBL" id="JANAVB010009598">
    <property type="protein sequence ID" value="KAJ6839976.1"/>
    <property type="molecule type" value="Genomic_DNA"/>
</dbReference>
<evidence type="ECO:0000313" key="2">
    <source>
        <dbReference type="EMBL" id="KAJ6839976.1"/>
    </source>
</evidence>
<protein>
    <submittedName>
        <fullName evidence="2">Uncharacterized protein</fullName>
    </submittedName>
</protein>
<dbReference type="Proteomes" id="UP001140949">
    <property type="component" value="Unassembled WGS sequence"/>
</dbReference>
<proteinExistence type="predicted"/>
<comment type="caution">
    <text evidence="2">The sequence shown here is derived from an EMBL/GenBank/DDBJ whole genome shotgun (WGS) entry which is preliminary data.</text>
</comment>
<gene>
    <name evidence="2" type="ORF">M6B38_311370</name>
</gene>
<sequence length="94" mass="9938">MAVLERSSKHGIRAQKHCSSVAWTGVGHRPIGRSSVTLGGTREGRGSSASGRLKTRRSSKVVHSSAACQAVAGGGSEVKVRLGSLYFGWWWLCG</sequence>
<evidence type="ECO:0000313" key="3">
    <source>
        <dbReference type="Proteomes" id="UP001140949"/>
    </source>
</evidence>
<dbReference type="AlphaFoldDB" id="A0AAX6HG06"/>
<reference evidence="2" key="2">
    <citation type="submission" date="2023-04" db="EMBL/GenBank/DDBJ databases">
        <authorList>
            <person name="Bruccoleri R.E."/>
            <person name="Oakeley E.J."/>
            <person name="Faust A.-M."/>
            <person name="Dessus-Babus S."/>
            <person name="Altorfer M."/>
            <person name="Burckhardt D."/>
            <person name="Oertli M."/>
            <person name="Naumann U."/>
            <person name="Petersen F."/>
            <person name="Wong J."/>
        </authorList>
    </citation>
    <scope>NUCLEOTIDE SEQUENCE</scope>
    <source>
        <strain evidence="2">GSM-AAB239-AS_SAM_17_03QT</strain>
        <tissue evidence="2">Leaf</tissue>
    </source>
</reference>
<evidence type="ECO:0000256" key="1">
    <source>
        <dbReference type="SAM" id="MobiDB-lite"/>
    </source>
</evidence>
<organism evidence="2 3">
    <name type="scientific">Iris pallida</name>
    <name type="common">Sweet iris</name>
    <dbReference type="NCBI Taxonomy" id="29817"/>
    <lineage>
        <taxon>Eukaryota</taxon>
        <taxon>Viridiplantae</taxon>
        <taxon>Streptophyta</taxon>
        <taxon>Embryophyta</taxon>
        <taxon>Tracheophyta</taxon>
        <taxon>Spermatophyta</taxon>
        <taxon>Magnoliopsida</taxon>
        <taxon>Liliopsida</taxon>
        <taxon>Asparagales</taxon>
        <taxon>Iridaceae</taxon>
        <taxon>Iridoideae</taxon>
        <taxon>Irideae</taxon>
        <taxon>Iris</taxon>
    </lineage>
</organism>